<gene>
    <name evidence="2" type="ORF">FHQ07_05740</name>
</gene>
<dbReference type="RefSeq" id="WP_139715905.1">
    <property type="nucleotide sequence ID" value="NZ_CP040871.1"/>
</dbReference>
<dbReference type="Pfam" id="PF00535">
    <property type="entry name" value="Glycos_transf_2"/>
    <property type="match status" value="1"/>
</dbReference>
<accession>A0A5B7ZQK5</accession>
<proteinExistence type="predicted"/>
<sequence length="296" mass="33653">MATESGIPEDVSGGRNPPLVSIGLFAYNEARFLRTTLESLLAQDYANVEIVISDNGSTDETEEICRDYAQRSARIRYYRQPHNVGAAANSIHVLEQAAGQYFMWASGHDVWSPTLISTCVALLEEHPSAVLAFGTARWIDEEDHAWDKESGWYDTRGMDPMLRFFTAFWGNAHPVLGLIRTRHLRELPKIHACVGADQIVLVELALKGDFLHAPDAVWWRRQPRKRESHMDRMRRYRSEDFGLAKSWLDRNLPLLRLPLEQARAVLRSQLDASEKIAVLLALMPAFLVRYLAGRKA</sequence>
<keyword evidence="3" id="KW-1185">Reference proteome</keyword>
<dbReference type="OrthoDB" id="9802649at2"/>
<organism evidence="2 3">
    <name type="scientific">Thermomonas aquatica</name>
    <dbReference type="NCBI Taxonomy" id="2202149"/>
    <lineage>
        <taxon>Bacteria</taxon>
        <taxon>Pseudomonadati</taxon>
        <taxon>Pseudomonadota</taxon>
        <taxon>Gammaproteobacteria</taxon>
        <taxon>Lysobacterales</taxon>
        <taxon>Lysobacteraceae</taxon>
        <taxon>Thermomonas</taxon>
    </lineage>
</organism>
<dbReference type="InterPro" id="IPR029044">
    <property type="entry name" value="Nucleotide-diphossugar_trans"/>
</dbReference>
<dbReference type="InterPro" id="IPR001173">
    <property type="entry name" value="Glyco_trans_2-like"/>
</dbReference>
<dbReference type="AlphaFoldDB" id="A0A5B7ZQK5"/>
<dbReference type="PANTHER" id="PTHR22916">
    <property type="entry name" value="GLYCOSYLTRANSFERASE"/>
    <property type="match status" value="1"/>
</dbReference>
<dbReference type="SUPFAM" id="SSF53448">
    <property type="entry name" value="Nucleotide-diphospho-sugar transferases"/>
    <property type="match status" value="1"/>
</dbReference>
<dbReference type="CDD" id="cd00761">
    <property type="entry name" value="Glyco_tranf_GTA_type"/>
    <property type="match status" value="1"/>
</dbReference>
<name>A0A5B7ZQK5_9GAMM</name>
<keyword evidence="2" id="KW-0808">Transferase</keyword>
<protein>
    <submittedName>
        <fullName evidence="2">Glycosyltransferase family 2 protein</fullName>
    </submittedName>
</protein>
<dbReference type="GO" id="GO:0016758">
    <property type="term" value="F:hexosyltransferase activity"/>
    <property type="evidence" value="ECO:0007669"/>
    <property type="project" value="UniProtKB-ARBA"/>
</dbReference>
<dbReference type="PANTHER" id="PTHR22916:SF56">
    <property type="entry name" value="GLYCOSYL TRANSFERASE"/>
    <property type="match status" value="1"/>
</dbReference>
<dbReference type="Gene3D" id="3.90.550.10">
    <property type="entry name" value="Spore Coat Polysaccharide Biosynthesis Protein SpsA, Chain A"/>
    <property type="match status" value="1"/>
</dbReference>
<dbReference type="Proteomes" id="UP000308149">
    <property type="component" value="Chromosome"/>
</dbReference>
<reference evidence="2 3" key="1">
    <citation type="submission" date="2019-06" db="EMBL/GenBank/DDBJ databases">
        <title>Thermomonas aquatica sp. nov., isolated from an industrial wastewater treatment plant.</title>
        <authorList>
            <person name="Jeon J.H."/>
            <person name="Park D.-S."/>
        </authorList>
    </citation>
    <scope>NUCLEOTIDE SEQUENCE [LARGE SCALE GENOMIC DNA]</scope>
    <source>
        <strain evidence="2 3">SY21</strain>
    </source>
</reference>
<evidence type="ECO:0000313" key="3">
    <source>
        <dbReference type="Proteomes" id="UP000308149"/>
    </source>
</evidence>
<dbReference type="EMBL" id="CP040871">
    <property type="protein sequence ID" value="QDA56853.1"/>
    <property type="molecule type" value="Genomic_DNA"/>
</dbReference>
<feature type="domain" description="Glycosyltransferase 2-like" evidence="1">
    <location>
        <begin position="21"/>
        <end position="151"/>
    </location>
</feature>
<evidence type="ECO:0000313" key="2">
    <source>
        <dbReference type="EMBL" id="QDA56853.1"/>
    </source>
</evidence>
<dbReference type="KEGG" id="thes:FHQ07_05740"/>
<evidence type="ECO:0000259" key="1">
    <source>
        <dbReference type="Pfam" id="PF00535"/>
    </source>
</evidence>